<dbReference type="OrthoDB" id="491589at2"/>
<evidence type="ECO:0000259" key="1">
    <source>
        <dbReference type="Pfam" id="PF00656"/>
    </source>
</evidence>
<evidence type="ECO:0000313" key="3">
    <source>
        <dbReference type="Proteomes" id="UP000295680"/>
    </source>
</evidence>
<dbReference type="InterPro" id="IPR011600">
    <property type="entry name" value="Pept_C14_caspase"/>
</dbReference>
<reference evidence="2 3" key="1">
    <citation type="submission" date="2019-03" db="EMBL/GenBank/DDBJ databases">
        <title>Genomic Encyclopedia of Type Strains, Phase IV (KMG-IV): sequencing the most valuable type-strain genomes for metagenomic binning, comparative biology and taxonomic classification.</title>
        <authorList>
            <person name="Goeker M."/>
        </authorList>
    </citation>
    <scope>NUCLEOTIDE SEQUENCE [LARGE SCALE GENOMIC DNA]</scope>
    <source>
        <strain evidence="2 3">DSM 45934</strain>
    </source>
</reference>
<dbReference type="EMBL" id="SLWS01000002">
    <property type="protein sequence ID" value="TCO62360.1"/>
    <property type="molecule type" value="Genomic_DNA"/>
</dbReference>
<dbReference type="InterPro" id="IPR029030">
    <property type="entry name" value="Caspase-like_dom_sf"/>
</dbReference>
<feature type="domain" description="Peptidase C14 caspase" evidence="1">
    <location>
        <begin position="3"/>
        <end position="234"/>
    </location>
</feature>
<organism evidence="2 3">
    <name type="scientific">Actinocrispum wychmicini</name>
    <dbReference type="NCBI Taxonomy" id="1213861"/>
    <lineage>
        <taxon>Bacteria</taxon>
        <taxon>Bacillati</taxon>
        <taxon>Actinomycetota</taxon>
        <taxon>Actinomycetes</taxon>
        <taxon>Pseudonocardiales</taxon>
        <taxon>Pseudonocardiaceae</taxon>
        <taxon>Actinocrispum</taxon>
    </lineage>
</organism>
<dbReference type="Proteomes" id="UP000295680">
    <property type="component" value="Unassembled WGS sequence"/>
</dbReference>
<dbReference type="PANTHER" id="PTHR22576">
    <property type="entry name" value="MUCOSA ASSOCIATED LYMPHOID TISSUE LYMPHOMA TRANSLOCATION PROTEIN 1/PARACASPASE"/>
    <property type="match status" value="1"/>
</dbReference>
<name>A0A4V2S835_9PSEU</name>
<dbReference type="RefSeq" id="WP_132114065.1">
    <property type="nucleotide sequence ID" value="NZ_SLWS01000002.1"/>
</dbReference>
<comment type="caution">
    <text evidence="2">The sequence shown here is derived from an EMBL/GenBank/DDBJ whole genome shotgun (WGS) entry which is preliminary data.</text>
</comment>
<gene>
    <name evidence="2" type="ORF">EV192_102498</name>
</gene>
<dbReference type="Pfam" id="PF00656">
    <property type="entry name" value="Peptidase_C14"/>
    <property type="match status" value="1"/>
</dbReference>
<dbReference type="PANTHER" id="PTHR22576:SF37">
    <property type="entry name" value="MUCOSA-ASSOCIATED LYMPHOID TISSUE LYMPHOMA TRANSLOCATION PROTEIN 1"/>
    <property type="match status" value="1"/>
</dbReference>
<sequence length="592" mass="63698">MTREALLIGTASYEHESLRRLRSPAQDVAQLDAVLADPAVGGYDVTTHVDTPAERLSEAIRGFFADRRPDDTLVLYFSGHGIKDAAGELFLAATDTQLDDLDHTALSTDTVNRWVRNCRSRHVLLILDCCYSGAFPRGMFAKAGATVDVHERFTGRGLAIMTATTAIEYAFEGGELADRHDGEPDTSAFTKALIHGLATGEADDNLDQRITLDELYYYVFDLVRAANPRQTPCLWLLGGQGSFVVAHRRPGSTARWRRPAPAREPVVLEPSRRVLALTIPAAVAGGFVSWLGLDGLPGSPLWSVALFGVLLVAAAVPHTVRAWAGRTVLENRGVRVTGLRTRFIPWPSILVVETRYGLFGQGAAVRRGNRLHRLPLVLPAPDRVWFGSRQRWRTGLDKVRVYSVHRGSPTSVVSAGPTGLLTGALPSLVAVIAVLVGIDHPWNWPTVTTTLPDACALLREGSAVFGPTDPQPDNSSADTAGCSTPFAGFGTLRLDYELSRSAPPSAIRRAAARLAGYRLSDGQQGTIFTADKLTHEGYGVEQAPWAKVRLRCGNVVVSVAYDGGGANAMTTFLPAVANEAANRLAAETPGIC</sequence>
<dbReference type="GO" id="GO:0004197">
    <property type="term" value="F:cysteine-type endopeptidase activity"/>
    <property type="evidence" value="ECO:0007669"/>
    <property type="project" value="InterPro"/>
</dbReference>
<protein>
    <submittedName>
        <fullName evidence="2">Caspase domain-containing protein</fullName>
    </submittedName>
</protein>
<keyword evidence="3" id="KW-1185">Reference proteome</keyword>
<evidence type="ECO:0000313" key="2">
    <source>
        <dbReference type="EMBL" id="TCO62360.1"/>
    </source>
</evidence>
<dbReference type="InterPro" id="IPR052039">
    <property type="entry name" value="Caspase-related_regulators"/>
</dbReference>
<dbReference type="SUPFAM" id="SSF52129">
    <property type="entry name" value="Caspase-like"/>
    <property type="match status" value="1"/>
</dbReference>
<accession>A0A4V2S835</accession>
<proteinExistence type="predicted"/>
<dbReference type="AlphaFoldDB" id="A0A4V2S835"/>
<dbReference type="NCBIfam" id="NF047832">
    <property type="entry name" value="caspase_w_EACC1"/>
    <property type="match status" value="1"/>
</dbReference>
<dbReference type="Gene3D" id="3.40.50.1460">
    <property type="match status" value="1"/>
</dbReference>
<dbReference type="GO" id="GO:0006508">
    <property type="term" value="P:proteolysis"/>
    <property type="evidence" value="ECO:0007669"/>
    <property type="project" value="InterPro"/>
</dbReference>